<comment type="subunit">
    <text evidence="15">Monomer.</text>
</comment>
<dbReference type="Gene3D" id="2.40.30.130">
    <property type="match status" value="1"/>
</dbReference>
<proteinExistence type="inferred from homology"/>
<keyword evidence="7 15" id="KW-0479">Metal-binding</keyword>
<reference evidence="18" key="1">
    <citation type="submission" date="2021-09" db="EMBL/GenBank/DDBJ databases">
        <authorList>
            <consortium name="Pathogen Informatics"/>
        </authorList>
    </citation>
    <scope>NUCLEOTIDE SEQUENCE</scope>
</reference>
<dbReference type="InterPro" id="IPR050058">
    <property type="entry name" value="Ala-tRNA_ligase"/>
</dbReference>
<dbReference type="Gene3D" id="3.30.980.10">
    <property type="entry name" value="Threonyl-trna Synthetase, Chain A, domain 2"/>
    <property type="match status" value="1"/>
</dbReference>
<name>A0A8J2M3W7_9BILA</name>
<dbReference type="CDD" id="cd00673">
    <property type="entry name" value="AlaRS_core"/>
    <property type="match status" value="1"/>
</dbReference>
<keyword evidence="16" id="KW-0175">Coiled coil</keyword>
<evidence type="ECO:0000256" key="3">
    <source>
        <dbReference type="ARBA" id="ARBA00017959"/>
    </source>
</evidence>
<dbReference type="InterPro" id="IPR023033">
    <property type="entry name" value="Ala_tRNA_ligase_euk/bac"/>
</dbReference>
<evidence type="ECO:0000313" key="19">
    <source>
        <dbReference type="Proteomes" id="UP000746747"/>
    </source>
</evidence>
<dbReference type="GO" id="GO:0002161">
    <property type="term" value="F:aminoacyl-tRNA deacylase activity"/>
    <property type="evidence" value="ECO:0007669"/>
    <property type="project" value="TreeGrafter"/>
</dbReference>
<evidence type="ECO:0000259" key="17">
    <source>
        <dbReference type="PROSITE" id="PS50860"/>
    </source>
</evidence>
<keyword evidence="11 15" id="KW-0694">RNA-binding</keyword>
<evidence type="ECO:0000256" key="8">
    <source>
        <dbReference type="ARBA" id="ARBA00022741"/>
    </source>
</evidence>
<dbReference type="FunFam" id="3.30.930.10:FF:000011">
    <property type="entry name" value="Alanine--tRNA ligase, cytoplasmic"/>
    <property type="match status" value="1"/>
</dbReference>
<dbReference type="SUPFAM" id="SSF50447">
    <property type="entry name" value="Translation proteins"/>
    <property type="match status" value="1"/>
</dbReference>
<comment type="similarity">
    <text evidence="1">Belongs to the class-II aminoacyl-tRNA synthetase family. Alax-L subfamily.</text>
</comment>
<dbReference type="EC" id="6.1.1.7" evidence="2"/>
<feature type="coiled-coil region" evidence="16">
    <location>
        <begin position="817"/>
        <end position="844"/>
    </location>
</feature>
<protein>
    <recommendedName>
        <fullName evidence="3">Alanine--tRNA ligase</fullName>
        <ecNumber evidence="2">6.1.1.7</ecNumber>
    </recommendedName>
</protein>
<dbReference type="AlphaFoldDB" id="A0A8J2M3W7"/>
<dbReference type="EMBL" id="CAKAEH010001371">
    <property type="protein sequence ID" value="CAG9535365.1"/>
    <property type="molecule type" value="Genomic_DNA"/>
</dbReference>
<dbReference type="PANTHER" id="PTHR11777">
    <property type="entry name" value="ALANYL-TRNA SYNTHETASE"/>
    <property type="match status" value="1"/>
</dbReference>
<dbReference type="Gene3D" id="3.30.930.10">
    <property type="entry name" value="Bira Bifunctional Protein, Domain 2"/>
    <property type="match status" value="1"/>
</dbReference>
<evidence type="ECO:0000256" key="16">
    <source>
        <dbReference type="SAM" id="Coils"/>
    </source>
</evidence>
<evidence type="ECO:0000313" key="18">
    <source>
        <dbReference type="EMBL" id="CAG9535365.1"/>
    </source>
</evidence>
<evidence type="ECO:0000256" key="12">
    <source>
        <dbReference type="ARBA" id="ARBA00022917"/>
    </source>
</evidence>
<evidence type="ECO:0000256" key="11">
    <source>
        <dbReference type="ARBA" id="ARBA00022884"/>
    </source>
</evidence>
<dbReference type="OrthoDB" id="2423964at2759"/>
<evidence type="ECO:0000256" key="1">
    <source>
        <dbReference type="ARBA" id="ARBA00008429"/>
    </source>
</evidence>
<dbReference type="InterPro" id="IPR018163">
    <property type="entry name" value="Thr/Ala-tRNA-synth_IIc_edit"/>
</dbReference>
<evidence type="ECO:0000256" key="7">
    <source>
        <dbReference type="ARBA" id="ARBA00022723"/>
    </source>
</evidence>
<feature type="binding site" evidence="15">
    <location>
        <position position="604"/>
    </location>
    <ligand>
        <name>Zn(2+)</name>
        <dbReference type="ChEBI" id="CHEBI:29105"/>
    </ligand>
</feature>
<dbReference type="FunFam" id="3.30.980.10:FF:000004">
    <property type="entry name" value="Alanine--tRNA ligase, cytoplasmic"/>
    <property type="match status" value="1"/>
</dbReference>
<dbReference type="InterPro" id="IPR018162">
    <property type="entry name" value="Ala-tRNA-ligase_IIc_anticod-bd"/>
</dbReference>
<dbReference type="Pfam" id="PF01411">
    <property type="entry name" value="tRNA-synt_2c"/>
    <property type="match status" value="1"/>
</dbReference>
<dbReference type="PRINTS" id="PR00980">
    <property type="entry name" value="TRNASYNTHALA"/>
</dbReference>
<comment type="function">
    <text evidence="15">Catalyzes the attachment of alanine to tRNA(Ala) in a two-step reaction: alanine is first activated by ATP to form Ala-AMP and then transferred to the acceptor end of tRNA(Ala). Also edits incorrectly charged tRNA(Ala) via its editing domain.</text>
</comment>
<dbReference type="SUPFAM" id="SSF101353">
    <property type="entry name" value="Putative anticodon-binding domain of alanyl-tRNA synthetase (AlaRS)"/>
    <property type="match status" value="1"/>
</dbReference>
<evidence type="ECO:0000256" key="9">
    <source>
        <dbReference type="ARBA" id="ARBA00022833"/>
    </source>
</evidence>
<dbReference type="Proteomes" id="UP000746747">
    <property type="component" value="Unassembled WGS sequence"/>
</dbReference>
<dbReference type="InterPro" id="IPR012947">
    <property type="entry name" value="tRNA_SAD"/>
</dbReference>
<dbReference type="SMART" id="SM00863">
    <property type="entry name" value="tRNA_SAD"/>
    <property type="match status" value="1"/>
</dbReference>
<dbReference type="GO" id="GO:0005739">
    <property type="term" value="C:mitochondrion"/>
    <property type="evidence" value="ECO:0007669"/>
    <property type="project" value="TreeGrafter"/>
</dbReference>
<evidence type="ECO:0000256" key="6">
    <source>
        <dbReference type="ARBA" id="ARBA00022598"/>
    </source>
</evidence>
<gene>
    <name evidence="18" type="ORF">CJOHNSTONI_LOCUS5405</name>
</gene>
<dbReference type="HAMAP" id="MF_00036_B">
    <property type="entry name" value="Ala_tRNA_synth_B"/>
    <property type="match status" value="1"/>
</dbReference>
<dbReference type="PROSITE" id="PS50860">
    <property type="entry name" value="AA_TRNA_LIGASE_II_ALA"/>
    <property type="match status" value="1"/>
</dbReference>
<dbReference type="GO" id="GO:0000049">
    <property type="term" value="F:tRNA binding"/>
    <property type="evidence" value="ECO:0007669"/>
    <property type="project" value="UniProtKB-KW"/>
</dbReference>
<evidence type="ECO:0000256" key="14">
    <source>
        <dbReference type="ARBA" id="ARBA00048300"/>
    </source>
</evidence>
<dbReference type="InterPro" id="IPR018164">
    <property type="entry name" value="Ala-tRNA-synth_IIc_N"/>
</dbReference>
<dbReference type="GO" id="GO:0004813">
    <property type="term" value="F:alanine-tRNA ligase activity"/>
    <property type="evidence" value="ECO:0007669"/>
    <property type="project" value="UniProtKB-UniRule"/>
</dbReference>
<dbReference type="InterPro" id="IPR045864">
    <property type="entry name" value="aa-tRNA-synth_II/BPL/LPL"/>
</dbReference>
<dbReference type="SUPFAM" id="SSF55681">
    <property type="entry name" value="Class II aaRS and biotin synthetases"/>
    <property type="match status" value="1"/>
</dbReference>
<feature type="binding site" evidence="15">
    <location>
        <position position="722"/>
    </location>
    <ligand>
        <name>Zn(2+)</name>
        <dbReference type="ChEBI" id="CHEBI:29105"/>
    </ligand>
</feature>
<evidence type="ECO:0000256" key="5">
    <source>
        <dbReference type="ARBA" id="ARBA00022555"/>
    </source>
</evidence>
<keyword evidence="8 15" id="KW-0547">Nucleotide-binding</keyword>
<dbReference type="FunFam" id="3.10.310.40:FF:000002">
    <property type="entry name" value="alanine--tRNA ligase, cytoplasmic"/>
    <property type="match status" value="1"/>
</dbReference>
<dbReference type="GO" id="GO:0005524">
    <property type="term" value="F:ATP binding"/>
    <property type="evidence" value="ECO:0007669"/>
    <property type="project" value="UniProtKB-UniRule"/>
</dbReference>
<evidence type="ECO:0000256" key="2">
    <source>
        <dbReference type="ARBA" id="ARBA00013168"/>
    </source>
</evidence>
<comment type="caution">
    <text evidence="18">The sequence shown here is derived from an EMBL/GenBank/DDBJ whole genome shotgun (WGS) entry which is preliminary data.</text>
</comment>
<dbReference type="InterPro" id="IPR009000">
    <property type="entry name" value="Transl_B-barrel_sf"/>
</dbReference>
<dbReference type="InterPro" id="IPR018165">
    <property type="entry name" value="Ala-tRNA-synth_IIc_core"/>
</dbReference>
<comment type="cofactor">
    <cofactor evidence="15">
        <name>Zn(2+)</name>
        <dbReference type="ChEBI" id="CHEBI:29105"/>
    </cofactor>
    <text evidence="15">Binds 1 zinc ion per subunit.</text>
</comment>
<feature type="binding site" evidence="15">
    <location>
        <position position="608"/>
    </location>
    <ligand>
        <name>Zn(2+)</name>
        <dbReference type="ChEBI" id="CHEBI:29105"/>
    </ligand>
</feature>
<evidence type="ECO:0000256" key="4">
    <source>
        <dbReference type="ARBA" id="ARBA00022490"/>
    </source>
</evidence>
<dbReference type="Gene3D" id="3.10.310.40">
    <property type="match status" value="1"/>
</dbReference>
<evidence type="ECO:0000256" key="13">
    <source>
        <dbReference type="ARBA" id="ARBA00023146"/>
    </source>
</evidence>
<sequence length="967" mass="107813">MKALTCDEIRAAFINFFKDREHTYVHSSSVIPFDDPTLLFANAGMNQYKPIFLGTVEPSSEMAKLKRAVNTQKCIRAGGKHNDLDDVGKDVYHHTFFEMLGNWSFGDYFKLEVCNWAWELLTKVFGIPGERLYVSYFGGDEKNGLTADEECRQIWLNIGVQPSHILSFGMKDNFWEMGDVGPCGPCSEIHYDRIGNRDASHLVNADDPTVVEIWNLVFMQFNREEDGSLKQLPRKHIDCGLGFERLVAVLQNKLSNYDTDIFTPLFNAICNGTKVRPYSGKVDADDVDGIDMAYRVVADHIRTISIALSDGGRPDNTGRGYVLRRILRRSIRYANEKLSAPPGFLSSLVPTVVNLLGKTFPELHKDPLTVIDIINDEEKQFLKTLSRGRTLFQKVVAGLQGCNILPGDVAWRLYDTYGFPLDLTQLMAEERGLVVDLEVFEKCRQEAAGISAAHANKMRDTIDLDVNAISELKNKKIPTTDDSLKYKYHALPPEDQQTMYSFEKCEGVIVALRKDKIFVDTLHPGDFGALILDRTNFYAEQGGQIFDTGVLTKADEGSEFIVSNVQIRGGYVVLVGTVEGELSVGDKVIQTIDEERRNLTMKNHTGTHVLNFALRKVVGEIEQKGSLVAPDRLRFDLTSKQPLTHEQIKMVEDESQRLIDTNATVFAENAPLTEARQINGLRAVFEEAYPDPVRIVSVGVPIEKLLKNKDSDLALNTSVEFCGGTHLHNVGDIGKLVITVEEAVAKGIRRVIALTGPEASRAIQRADRLEQRVLEAHNEITTDHTITRDKTQFKAAIKRILELIEEVNQSQLPYCRKENIREKAKALQKLLDMHNREAKAAIADKIQREASELDALLNDDTLFTVHIFSKGANGKMLDGVLKSMKKSHAVMGFSVNDDIGKVVVAARVSKDIVNKGLQASEWISKVCKVLDGRGGGTVTQAQATGNNTELVEEAAQIALEFAKVILS</sequence>
<evidence type="ECO:0000256" key="15">
    <source>
        <dbReference type="HAMAP-Rule" id="MF_03133"/>
    </source>
</evidence>
<keyword evidence="10 15" id="KW-0067">ATP-binding</keyword>
<dbReference type="Pfam" id="PF07973">
    <property type="entry name" value="tRNA_SAD"/>
    <property type="match status" value="1"/>
</dbReference>
<dbReference type="InterPro" id="IPR002318">
    <property type="entry name" value="Ala-tRNA-lgiase_IIc"/>
</dbReference>
<feature type="domain" description="Alanyl-transfer RNA synthetases family profile" evidence="17">
    <location>
        <begin position="4"/>
        <end position="765"/>
    </location>
</feature>
<comment type="domain">
    <text evidence="15">Consists of three domains; the N-terminal catalytic domain, the editing domain and the C-terminal C-Ala domain. The editing domain removes incorrectly charged amino acids, while the C-Ala domain, along with tRNA(Ala), serves as a bridge to cooperatively bring together the editing and aminoacylation centers thus stimulating deacylation of misacylated tRNAs.</text>
</comment>
<dbReference type="InterPro" id="IPR003156">
    <property type="entry name" value="DHHA1_dom"/>
</dbReference>
<dbReference type="SUPFAM" id="SSF55186">
    <property type="entry name" value="ThrRS/AlaRS common domain"/>
    <property type="match status" value="1"/>
</dbReference>
<dbReference type="GO" id="GO:0006419">
    <property type="term" value="P:alanyl-tRNA aminoacylation"/>
    <property type="evidence" value="ECO:0007669"/>
    <property type="project" value="InterPro"/>
</dbReference>
<dbReference type="NCBIfam" id="TIGR00344">
    <property type="entry name" value="alaS"/>
    <property type="match status" value="1"/>
</dbReference>
<keyword evidence="12 15" id="KW-0648">Protein biosynthesis</keyword>
<dbReference type="Pfam" id="PF02272">
    <property type="entry name" value="DHHA1"/>
    <property type="match status" value="1"/>
</dbReference>
<keyword evidence="19" id="KW-1185">Reference proteome</keyword>
<dbReference type="GO" id="GO:0008270">
    <property type="term" value="F:zinc ion binding"/>
    <property type="evidence" value="ECO:0007669"/>
    <property type="project" value="UniProtKB-UniRule"/>
</dbReference>
<accession>A0A8J2M3W7</accession>
<organism evidence="18 19">
    <name type="scientific">Cercopithifilaria johnstoni</name>
    <dbReference type="NCBI Taxonomy" id="2874296"/>
    <lineage>
        <taxon>Eukaryota</taxon>
        <taxon>Metazoa</taxon>
        <taxon>Ecdysozoa</taxon>
        <taxon>Nematoda</taxon>
        <taxon>Chromadorea</taxon>
        <taxon>Rhabditida</taxon>
        <taxon>Spirurina</taxon>
        <taxon>Spiruromorpha</taxon>
        <taxon>Filarioidea</taxon>
        <taxon>Onchocercidae</taxon>
        <taxon>Cercopithifilaria</taxon>
    </lineage>
</organism>
<comment type="catalytic activity">
    <reaction evidence="14 15">
        <text>tRNA(Ala) + L-alanine + ATP = L-alanyl-tRNA(Ala) + AMP + diphosphate</text>
        <dbReference type="Rhea" id="RHEA:12540"/>
        <dbReference type="Rhea" id="RHEA-COMP:9657"/>
        <dbReference type="Rhea" id="RHEA-COMP:9923"/>
        <dbReference type="ChEBI" id="CHEBI:30616"/>
        <dbReference type="ChEBI" id="CHEBI:33019"/>
        <dbReference type="ChEBI" id="CHEBI:57972"/>
        <dbReference type="ChEBI" id="CHEBI:78442"/>
        <dbReference type="ChEBI" id="CHEBI:78497"/>
        <dbReference type="ChEBI" id="CHEBI:456215"/>
        <dbReference type="EC" id="6.1.1.7"/>
    </reaction>
</comment>
<keyword evidence="9 15" id="KW-0862">Zinc</keyword>
<dbReference type="PANTHER" id="PTHR11777:SF9">
    <property type="entry name" value="ALANINE--TRNA LIGASE, CYTOPLASMIC"/>
    <property type="match status" value="1"/>
</dbReference>
<feature type="binding site" evidence="15">
    <location>
        <position position="726"/>
    </location>
    <ligand>
        <name>Zn(2+)</name>
        <dbReference type="ChEBI" id="CHEBI:29105"/>
    </ligand>
</feature>
<keyword evidence="13 15" id="KW-0030">Aminoacyl-tRNA synthetase</keyword>
<keyword evidence="4" id="KW-0963">Cytoplasm</keyword>
<evidence type="ECO:0000256" key="10">
    <source>
        <dbReference type="ARBA" id="ARBA00022840"/>
    </source>
</evidence>
<keyword evidence="6 15" id="KW-0436">Ligase</keyword>
<keyword evidence="5 15" id="KW-0820">tRNA-binding</keyword>